<dbReference type="InterPro" id="IPR025865">
    <property type="entry name" value="CobS_N_dom"/>
</dbReference>
<dbReference type="NCBIfam" id="TIGR01650">
    <property type="entry name" value="PD_CobS"/>
    <property type="match status" value="1"/>
</dbReference>
<dbReference type="InterPro" id="IPR011704">
    <property type="entry name" value="ATPase_dyneun-rel_AAA"/>
</dbReference>
<dbReference type="RefSeq" id="WP_025062708.1">
    <property type="nucleotide sequence ID" value="NZ_RAQK01000001.1"/>
</dbReference>
<evidence type="ECO:0000313" key="7">
    <source>
        <dbReference type="Proteomes" id="UP000284407"/>
    </source>
</evidence>
<dbReference type="GO" id="GO:0009236">
    <property type="term" value="P:cobalamin biosynthetic process"/>
    <property type="evidence" value="ECO:0007669"/>
    <property type="project" value="UniProtKB-UniRule"/>
</dbReference>
<proteinExistence type="predicted"/>
<organism evidence="6 7">
    <name type="scientific">Sulfitobacter guttiformis</name>
    <dbReference type="NCBI Taxonomy" id="74349"/>
    <lineage>
        <taxon>Bacteria</taxon>
        <taxon>Pseudomonadati</taxon>
        <taxon>Pseudomonadota</taxon>
        <taxon>Alphaproteobacteria</taxon>
        <taxon>Rhodobacterales</taxon>
        <taxon>Roseobacteraceae</taxon>
        <taxon>Sulfitobacter</taxon>
    </lineage>
</organism>
<dbReference type="GO" id="GO:0000027">
    <property type="term" value="P:ribosomal large subunit assembly"/>
    <property type="evidence" value="ECO:0007669"/>
    <property type="project" value="TreeGrafter"/>
</dbReference>
<dbReference type="GO" id="GO:0005524">
    <property type="term" value="F:ATP binding"/>
    <property type="evidence" value="ECO:0007669"/>
    <property type="project" value="UniProtKB-KW"/>
</dbReference>
<keyword evidence="1" id="KW-0547">Nucleotide-binding</keyword>
<gene>
    <name evidence="6" type="ORF">C8N30_0289</name>
</gene>
<evidence type="ECO:0000259" key="4">
    <source>
        <dbReference type="Pfam" id="PF07728"/>
    </source>
</evidence>
<dbReference type="SUPFAM" id="SSF52540">
    <property type="entry name" value="P-loop containing nucleoside triphosphate hydrolases"/>
    <property type="match status" value="1"/>
</dbReference>
<protein>
    <recommendedName>
        <fullName evidence="3">Cobaltochelatase subunit CobS</fullName>
        <ecNumber evidence="3">6.6.1.2</ecNumber>
    </recommendedName>
</protein>
<dbReference type="AlphaFoldDB" id="A0A420DNC3"/>
<dbReference type="Gene3D" id="3.40.50.300">
    <property type="entry name" value="P-loop containing nucleotide triphosphate hydrolases"/>
    <property type="match status" value="1"/>
</dbReference>
<dbReference type="EMBL" id="RAQK01000001">
    <property type="protein sequence ID" value="RKE95752.1"/>
    <property type="molecule type" value="Genomic_DNA"/>
</dbReference>
<comment type="caution">
    <text evidence="6">The sequence shown here is derived from an EMBL/GenBank/DDBJ whole genome shotgun (WGS) entry which is preliminary data.</text>
</comment>
<dbReference type="GO" id="GO:0016887">
    <property type="term" value="F:ATP hydrolysis activity"/>
    <property type="evidence" value="ECO:0007669"/>
    <property type="project" value="InterPro"/>
</dbReference>
<evidence type="ECO:0000259" key="5">
    <source>
        <dbReference type="Pfam" id="PF12556"/>
    </source>
</evidence>
<dbReference type="InterPro" id="IPR027417">
    <property type="entry name" value="P-loop_NTPase"/>
</dbReference>
<evidence type="ECO:0000256" key="1">
    <source>
        <dbReference type="ARBA" id="ARBA00022741"/>
    </source>
</evidence>
<feature type="domain" description="ATPase dynein-related AAA" evidence="4">
    <location>
        <begin position="67"/>
        <end position="189"/>
    </location>
</feature>
<dbReference type="Proteomes" id="UP000284407">
    <property type="component" value="Unassembled WGS sequence"/>
</dbReference>
<dbReference type="GO" id="GO:0051116">
    <property type="term" value="F:cobaltochelatase activity"/>
    <property type="evidence" value="ECO:0007669"/>
    <property type="project" value="UniProtKB-UniRule"/>
</dbReference>
<sequence length="328" mass="36667">MADGGLDLNATPTKEISVREVFGIDTDMTIMGFEHRTDRVPDLDSTYKFDADTTLAILAGFSHNRRVMVQGYHGTGKSTHIEQVASRLNWPTVRVNLDSHISRIDLIGKDAIKLVDGKQVTAFQEGILPWALRTPTAIVFDEYDAGRADVMFVIQRVLEVDGKLTLLDQNKVITPHPYFRIFATANTVGLGDTTGLYHGTQQINQGQMDRWSLVSTLNYLSIESETQIVLAKNPHFDTPEGRKTVKQMVTVADLTRTAFMNGDLSTVMSPRTVIAWAQNAEIFKNVGYAFRLSFLNKCDELERQTVAEFYQRLFNEELPESAASVSLG</sequence>
<keyword evidence="7" id="KW-1185">Reference proteome</keyword>
<reference evidence="6 7" key="1">
    <citation type="submission" date="2018-09" db="EMBL/GenBank/DDBJ databases">
        <title>Genomic Encyclopedia of Archaeal and Bacterial Type Strains, Phase II (KMG-II): from individual species to whole genera.</title>
        <authorList>
            <person name="Goeker M."/>
        </authorList>
    </citation>
    <scope>NUCLEOTIDE SEQUENCE [LARGE SCALE GENOMIC DNA]</scope>
    <source>
        <strain evidence="6 7">DSM 11458</strain>
    </source>
</reference>
<dbReference type="STRING" id="1443111.Z949_2248"/>
<evidence type="ECO:0000256" key="3">
    <source>
        <dbReference type="NCBIfam" id="TIGR01650"/>
    </source>
</evidence>
<name>A0A420DNC3_9RHOB</name>
<evidence type="ECO:0000313" key="6">
    <source>
        <dbReference type="EMBL" id="RKE95752.1"/>
    </source>
</evidence>
<accession>A0A420DNC3</accession>
<dbReference type="OrthoDB" id="9772742at2"/>
<dbReference type="PANTHER" id="PTHR48103">
    <property type="entry name" value="MIDASIN-RELATED"/>
    <property type="match status" value="1"/>
</dbReference>
<dbReference type="PANTHER" id="PTHR48103:SF2">
    <property type="entry name" value="MIDASIN"/>
    <property type="match status" value="1"/>
</dbReference>
<dbReference type="Pfam" id="PF12556">
    <property type="entry name" value="CobS_N"/>
    <property type="match status" value="1"/>
</dbReference>
<dbReference type="InterPro" id="IPR006537">
    <property type="entry name" value="PD_CobS"/>
</dbReference>
<evidence type="ECO:0000256" key="2">
    <source>
        <dbReference type="ARBA" id="ARBA00022840"/>
    </source>
</evidence>
<keyword evidence="2" id="KW-0067">ATP-binding</keyword>
<dbReference type="Pfam" id="PF07728">
    <property type="entry name" value="AAA_5"/>
    <property type="match status" value="1"/>
</dbReference>
<feature type="domain" description="Cobaltochelatase subunit CobS N-terminal" evidence="5">
    <location>
        <begin position="8"/>
        <end position="40"/>
    </location>
</feature>
<dbReference type="EC" id="6.6.1.2" evidence="3"/>
<dbReference type="GO" id="GO:0030687">
    <property type="term" value="C:preribosome, large subunit precursor"/>
    <property type="evidence" value="ECO:0007669"/>
    <property type="project" value="TreeGrafter"/>
</dbReference>